<feature type="transmembrane region" description="Helical" evidence="1">
    <location>
        <begin position="22"/>
        <end position="41"/>
    </location>
</feature>
<keyword evidence="1" id="KW-1133">Transmembrane helix</keyword>
<accession>A0A1E5V4H8</accession>
<name>A0A1E5V4H8_9POAL</name>
<gene>
    <name evidence="2" type="ORF">BAE44_0018921</name>
</gene>
<dbReference type="Proteomes" id="UP000095767">
    <property type="component" value="Unassembled WGS sequence"/>
</dbReference>
<proteinExistence type="predicted"/>
<evidence type="ECO:0000256" key="1">
    <source>
        <dbReference type="SAM" id="Phobius"/>
    </source>
</evidence>
<evidence type="ECO:0000313" key="3">
    <source>
        <dbReference type="Proteomes" id="UP000095767"/>
    </source>
</evidence>
<comment type="caution">
    <text evidence="2">The sequence shown here is derived from an EMBL/GenBank/DDBJ whole genome shotgun (WGS) entry which is preliminary data.</text>
</comment>
<dbReference type="AlphaFoldDB" id="A0A1E5V4H8"/>
<sequence>LDRSVEADTPEAWTSIVKWREYYIHSTLACYTLLVLLLQILI</sequence>
<reference evidence="2 3" key="1">
    <citation type="submission" date="2016-09" db="EMBL/GenBank/DDBJ databases">
        <title>The draft genome of Dichanthelium oligosanthes: A C3 panicoid grass species.</title>
        <authorList>
            <person name="Studer A.J."/>
            <person name="Schnable J.C."/>
            <person name="Brutnell T.P."/>
        </authorList>
    </citation>
    <scope>NUCLEOTIDE SEQUENCE [LARGE SCALE GENOMIC DNA]</scope>
    <source>
        <strain evidence="3">cv. Kellogg 1175</strain>
        <tissue evidence="2">Leaf</tissue>
    </source>
</reference>
<evidence type="ECO:0000313" key="2">
    <source>
        <dbReference type="EMBL" id="OEL20062.1"/>
    </source>
</evidence>
<protein>
    <submittedName>
        <fullName evidence="2">Uncharacterized protein</fullName>
    </submittedName>
</protein>
<keyword evidence="3" id="KW-1185">Reference proteome</keyword>
<dbReference type="EMBL" id="LWDX02051884">
    <property type="protein sequence ID" value="OEL20062.1"/>
    <property type="molecule type" value="Genomic_DNA"/>
</dbReference>
<keyword evidence="1" id="KW-0812">Transmembrane</keyword>
<keyword evidence="1" id="KW-0472">Membrane</keyword>
<organism evidence="2 3">
    <name type="scientific">Dichanthelium oligosanthes</name>
    <dbReference type="NCBI Taxonomy" id="888268"/>
    <lineage>
        <taxon>Eukaryota</taxon>
        <taxon>Viridiplantae</taxon>
        <taxon>Streptophyta</taxon>
        <taxon>Embryophyta</taxon>
        <taxon>Tracheophyta</taxon>
        <taxon>Spermatophyta</taxon>
        <taxon>Magnoliopsida</taxon>
        <taxon>Liliopsida</taxon>
        <taxon>Poales</taxon>
        <taxon>Poaceae</taxon>
        <taxon>PACMAD clade</taxon>
        <taxon>Panicoideae</taxon>
        <taxon>Panicodae</taxon>
        <taxon>Paniceae</taxon>
        <taxon>Dichantheliinae</taxon>
        <taxon>Dichanthelium</taxon>
    </lineage>
</organism>
<feature type="non-terminal residue" evidence="2">
    <location>
        <position position="1"/>
    </location>
</feature>